<feature type="domain" description="STAS" evidence="3">
    <location>
        <begin position="14"/>
        <end position="101"/>
    </location>
</feature>
<dbReference type="InterPro" id="IPR003658">
    <property type="entry name" value="Anti-sigma_ant"/>
</dbReference>
<evidence type="ECO:0000256" key="2">
    <source>
        <dbReference type="RuleBase" id="RU003749"/>
    </source>
</evidence>
<dbReference type="NCBIfam" id="TIGR00377">
    <property type="entry name" value="ant_ant_sig"/>
    <property type="match status" value="1"/>
</dbReference>
<evidence type="ECO:0000259" key="3">
    <source>
        <dbReference type="PROSITE" id="PS50801"/>
    </source>
</evidence>
<dbReference type="InterPro" id="IPR036513">
    <property type="entry name" value="STAS_dom_sf"/>
</dbReference>
<dbReference type="GO" id="GO:0043856">
    <property type="term" value="F:anti-sigma factor antagonist activity"/>
    <property type="evidence" value="ECO:0007669"/>
    <property type="project" value="InterPro"/>
</dbReference>
<comment type="caution">
    <text evidence="4">The sequence shown here is derived from an EMBL/GenBank/DDBJ whole genome shotgun (WGS) entry which is preliminary data.</text>
</comment>
<evidence type="ECO:0000256" key="1">
    <source>
        <dbReference type="ARBA" id="ARBA00009013"/>
    </source>
</evidence>
<dbReference type="InterPro" id="IPR002645">
    <property type="entry name" value="STAS_dom"/>
</dbReference>
<evidence type="ECO:0000313" key="5">
    <source>
        <dbReference type="Proteomes" id="UP000886824"/>
    </source>
</evidence>
<dbReference type="PANTHER" id="PTHR33495:SF2">
    <property type="entry name" value="ANTI-SIGMA FACTOR ANTAGONIST TM_1081-RELATED"/>
    <property type="match status" value="1"/>
</dbReference>
<dbReference type="EMBL" id="DXCX01000069">
    <property type="protein sequence ID" value="HIY73623.1"/>
    <property type="molecule type" value="Genomic_DNA"/>
</dbReference>
<dbReference type="AlphaFoldDB" id="A0A9D1Z456"/>
<dbReference type="Pfam" id="PF01740">
    <property type="entry name" value="STAS"/>
    <property type="match status" value="1"/>
</dbReference>
<gene>
    <name evidence="4" type="ORF">H9826_06595</name>
</gene>
<comment type="similarity">
    <text evidence="1 2">Belongs to the anti-sigma-factor antagonist family.</text>
</comment>
<organism evidence="4 5">
    <name type="scientific">Candidatus Intestinimonas merdavium</name>
    <dbReference type="NCBI Taxonomy" id="2838622"/>
    <lineage>
        <taxon>Bacteria</taxon>
        <taxon>Bacillati</taxon>
        <taxon>Bacillota</taxon>
        <taxon>Clostridia</taxon>
        <taxon>Eubacteriales</taxon>
        <taxon>Intestinimonas</taxon>
    </lineage>
</organism>
<dbReference type="Proteomes" id="UP000886824">
    <property type="component" value="Unassembled WGS sequence"/>
</dbReference>
<dbReference type="SUPFAM" id="SSF52091">
    <property type="entry name" value="SpoIIaa-like"/>
    <property type="match status" value="1"/>
</dbReference>
<protein>
    <recommendedName>
        <fullName evidence="2">Anti-sigma factor antagonist</fullName>
    </recommendedName>
</protein>
<dbReference type="PROSITE" id="PS50801">
    <property type="entry name" value="STAS"/>
    <property type="match status" value="1"/>
</dbReference>
<reference evidence="4" key="2">
    <citation type="submission" date="2021-04" db="EMBL/GenBank/DDBJ databases">
        <authorList>
            <person name="Gilroy R."/>
        </authorList>
    </citation>
    <scope>NUCLEOTIDE SEQUENCE</scope>
    <source>
        <strain evidence="4">CHK33-7979</strain>
    </source>
</reference>
<dbReference type="PANTHER" id="PTHR33495">
    <property type="entry name" value="ANTI-SIGMA FACTOR ANTAGONIST TM_1081-RELATED-RELATED"/>
    <property type="match status" value="1"/>
</dbReference>
<dbReference type="CDD" id="cd07043">
    <property type="entry name" value="STAS_anti-anti-sigma_factors"/>
    <property type="match status" value="1"/>
</dbReference>
<accession>A0A9D1Z456</accession>
<proteinExistence type="inferred from homology"/>
<name>A0A9D1Z456_9FIRM</name>
<reference evidence="4" key="1">
    <citation type="journal article" date="2021" name="PeerJ">
        <title>Extensive microbial diversity within the chicken gut microbiome revealed by metagenomics and culture.</title>
        <authorList>
            <person name="Gilroy R."/>
            <person name="Ravi A."/>
            <person name="Getino M."/>
            <person name="Pursley I."/>
            <person name="Horton D.L."/>
            <person name="Alikhan N.F."/>
            <person name="Baker D."/>
            <person name="Gharbi K."/>
            <person name="Hall N."/>
            <person name="Watson M."/>
            <person name="Adriaenssens E.M."/>
            <person name="Foster-Nyarko E."/>
            <person name="Jarju S."/>
            <person name="Secka A."/>
            <person name="Antonio M."/>
            <person name="Oren A."/>
            <person name="Chaudhuri R.R."/>
            <person name="La Ragione R."/>
            <person name="Hildebrand F."/>
            <person name="Pallen M.J."/>
        </authorList>
    </citation>
    <scope>NUCLEOTIDE SEQUENCE</scope>
    <source>
        <strain evidence="4">CHK33-7979</strain>
    </source>
</reference>
<evidence type="ECO:0000313" key="4">
    <source>
        <dbReference type="EMBL" id="HIY73623.1"/>
    </source>
</evidence>
<sequence>MELSCTGEDRELRISLAGEVDHHRARGLMESIDREVGTRLPRRLVLDLGGVTFMDSSGIAVLLRAYKRTAELGGTVSVRNVPEQAGKVLRAAGLERLLRFE</sequence>
<dbReference type="Gene3D" id="3.30.750.24">
    <property type="entry name" value="STAS domain"/>
    <property type="match status" value="1"/>
</dbReference>